<proteinExistence type="predicted"/>
<name>A0ABQ1MYF0_9SPHI</name>
<dbReference type="Gene3D" id="2.60.120.10">
    <property type="entry name" value="Jelly Rolls"/>
    <property type="match status" value="1"/>
</dbReference>
<organism evidence="1 2">
    <name type="scientific">Parapedobacter defluvii</name>
    <dbReference type="NCBI Taxonomy" id="2045106"/>
    <lineage>
        <taxon>Bacteria</taxon>
        <taxon>Pseudomonadati</taxon>
        <taxon>Bacteroidota</taxon>
        <taxon>Sphingobacteriia</taxon>
        <taxon>Sphingobacteriales</taxon>
        <taxon>Sphingobacteriaceae</taxon>
        <taxon>Parapedobacter</taxon>
    </lineage>
</organism>
<gene>
    <name evidence="1" type="ORF">GCM10011386_44430</name>
</gene>
<dbReference type="Proteomes" id="UP000597338">
    <property type="component" value="Unassembled WGS sequence"/>
</dbReference>
<accession>A0ABQ1MYF0</accession>
<comment type="caution">
    <text evidence="1">The sequence shown here is derived from an EMBL/GenBank/DDBJ whole genome shotgun (WGS) entry which is preliminary data.</text>
</comment>
<sequence>MELKSKDPWTIFSPFFKQVEAPARTILLQEGKISKTMFFLEKAACVPWVNNDGEEITTQL</sequence>
<dbReference type="InterPro" id="IPR014710">
    <property type="entry name" value="RmlC-like_jellyroll"/>
</dbReference>
<evidence type="ECO:0008006" key="3">
    <source>
        <dbReference type="Google" id="ProtNLM"/>
    </source>
</evidence>
<protein>
    <recommendedName>
        <fullName evidence="3">Cyclic nucleotide-binding domain-containing protein</fullName>
    </recommendedName>
</protein>
<reference evidence="2" key="1">
    <citation type="journal article" date="2019" name="Int. J. Syst. Evol. Microbiol.">
        <title>The Global Catalogue of Microorganisms (GCM) 10K type strain sequencing project: providing services to taxonomists for standard genome sequencing and annotation.</title>
        <authorList>
            <consortium name="The Broad Institute Genomics Platform"/>
            <consortium name="The Broad Institute Genome Sequencing Center for Infectious Disease"/>
            <person name="Wu L."/>
            <person name="Ma J."/>
        </authorList>
    </citation>
    <scope>NUCLEOTIDE SEQUENCE [LARGE SCALE GENOMIC DNA]</scope>
    <source>
        <strain evidence="2">CGMCC 1.15342</strain>
    </source>
</reference>
<dbReference type="RefSeq" id="WP_188753675.1">
    <property type="nucleotide sequence ID" value="NZ_BMIK01000027.1"/>
</dbReference>
<evidence type="ECO:0000313" key="2">
    <source>
        <dbReference type="Proteomes" id="UP000597338"/>
    </source>
</evidence>
<keyword evidence="2" id="KW-1185">Reference proteome</keyword>
<dbReference type="EMBL" id="BMIK01000027">
    <property type="protein sequence ID" value="GGC47401.1"/>
    <property type="molecule type" value="Genomic_DNA"/>
</dbReference>
<evidence type="ECO:0000313" key="1">
    <source>
        <dbReference type="EMBL" id="GGC47401.1"/>
    </source>
</evidence>